<keyword evidence="1" id="KW-0812">Transmembrane</keyword>
<feature type="transmembrane region" description="Helical" evidence="1">
    <location>
        <begin position="6"/>
        <end position="26"/>
    </location>
</feature>
<gene>
    <name evidence="2" type="ORF">EV699_10147</name>
</gene>
<accession>A0A4R2LK64</accession>
<dbReference type="AlphaFoldDB" id="A0A4R2LK64"/>
<proteinExistence type="predicted"/>
<feature type="transmembrane region" description="Helical" evidence="1">
    <location>
        <begin position="38"/>
        <end position="58"/>
    </location>
</feature>
<feature type="transmembrane region" description="Helical" evidence="1">
    <location>
        <begin position="105"/>
        <end position="122"/>
    </location>
</feature>
<sequence>MGRYLLAWLAMIPLAIANGALRELGYARRMGERRAHQCSTLTAIVVFGAYIALVVRTWPPASAAQALAVGLLWLVLTVAFEFGFGHWGRGLPWRALLRDYDLRAGRLWPLFLAWLALAPWLFHRAGA</sequence>
<reference evidence="2 3" key="1">
    <citation type="submission" date="2019-03" db="EMBL/GenBank/DDBJ databases">
        <title>Genomic Encyclopedia of Type Strains, Phase IV (KMG-IV): sequencing the most valuable type-strain genomes for metagenomic binning, comparative biology and taxonomic classification.</title>
        <authorList>
            <person name="Goeker M."/>
        </authorList>
    </citation>
    <scope>NUCLEOTIDE SEQUENCE [LARGE SCALE GENOMIC DNA]</scope>
    <source>
        <strain evidence="2 3">DSM 25287</strain>
    </source>
</reference>
<protein>
    <submittedName>
        <fullName evidence="2">Uncharacterized protein</fullName>
    </submittedName>
</protein>
<keyword evidence="1" id="KW-0472">Membrane</keyword>
<organism evidence="2 3">
    <name type="scientific">Plasticicumulans lactativorans</name>
    <dbReference type="NCBI Taxonomy" id="1133106"/>
    <lineage>
        <taxon>Bacteria</taxon>
        <taxon>Pseudomonadati</taxon>
        <taxon>Pseudomonadota</taxon>
        <taxon>Gammaproteobacteria</taxon>
        <taxon>Candidatus Competibacteraceae</taxon>
        <taxon>Plasticicumulans</taxon>
    </lineage>
</organism>
<dbReference type="EMBL" id="SLWY01000001">
    <property type="protein sequence ID" value="TCO83663.1"/>
    <property type="molecule type" value="Genomic_DNA"/>
</dbReference>
<dbReference type="Proteomes" id="UP000295765">
    <property type="component" value="Unassembled WGS sequence"/>
</dbReference>
<evidence type="ECO:0000313" key="3">
    <source>
        <dbReference type="Proteomes" id="UP000295765"/>
    </source>
</evidence>
<name>A0A4R2LK64_9GAMM</name>
<dbReference type="OrthoDB" id="5194395at2"/>
<keyword evidence="3" id="KW-1185">Reference proteome</keyword>
<dbReference type="RefSeq" id="WP_132537939.1">
    <property type="nucleotide sequence ID" value="NZ_SLWY01000001.1"/>
</dbReference>
<comment type="caution">
    <text evidence="2">The sequence shown here is derived from an EMBL/GenBank/DDBJ whole genome shotgun (WGS) entry which is preliminary data.</text>
</comment>
<evidence type="ECO:0000256" key="1">
    <source>
        <dbReference type="SAM" id="Phobius"/>
    </source>
</evidence>
<keyword evidence="1" id="KW-1133">Transmembrane helix</keyword>
<feature type="transmembrane region" description="Helical" evidence="1">
    <location>
        <begin position="64"/>
        <end position="84"/>
    </location>
</feature>
<evidence type="ECO:0000313" key="2">
    <source>
        <dbReference type="EMBL" id="TCO83663.1"/>
    </source>
</evidence>